<proteinExistence type="predicted"/>
<feature type="compositionally biased region" description="Basic and acidic residues" evidence="1">
    <location>
        <begin position="21"/>
        <end position="39"/>
    </location>
</feature>
<dbReference type="Proteomes" id="UP000234211">
    <property type="component" value="Unassembled WGS sequence"/>
</dbReference>
<feature type="compositionally biased region" description="Basic residues" evidence="1">
    <location>
        <begin position="1"/>
        <end position="20"/>
    </location>
</feature>
<evidence type="ECO:0000256" key="1">
    <source>
        <dbReference type="SAM" id="MobiDB-lite"/>
    </source>
</evidence>
<accession>A0A2H1YFM3</accession>
<name>A0A2H1YFM3_9FLAO</name>
<feature type="region of interest" description="Disordered" evidence="1">
    <location>
        <begin position="1"/>
        <end position="58"/>
    </location>
</feature>
<evidence type="ECO:0000313" key="3">
    <source>
        <dbReference type="Proteomes" id="UP000234211"/>
    </source>
</evidence>
<protein>
    <submittedName>
        <fullName evidence="2">Uncharacterized protein</fullName>
    </submittedName>
</protein>
<evidence type="ECO:0000313" key="2">
    <source>
        <dbReference type="EMBL" id="SOS74230.1"/>
    </source>
</evidence>
<dbReference type="AlphaFoldDB" id="A0A2H1YFM3"/>
<keyword evidence="3" id="KW-1185">Reference proteome</keyword>
<dbReference type="RefSeq" id="WP_193699719.1">
    <property type="nucleotide sequence ID" value="NZ_OENF01000010.1"/>
</dbReference>
<dbReference type="EMBL" id="OENF01000010">
    <property type="protein sequence ID" value="SOS74230.1"/>
    <property type="molecule type" value="Genomic_DNA"/>
</dbReference>
<organism evidence="2 3">
    <name type="scientific">Tenacibaculum piscium</name>
    <dbReference type="NCBI Taxonomy" id="1458515"/>
    <lineage>
        <taxon>Bacteria</taxon>
        <taxon>Pseudomonadati</taxon>
        <taxon>Bacteroidota</taxon>
        <taxon>Flavobacteriia</taxon>
        <taxon>Flavobacteriales</taxon>
        <taxon>Flavobacteriaceae</taxon>
        <taxon>Tenacibaculum</taxon>
    </lineage>
</organism>
<reference evidence="3" key="1">
    <citation type="submission" date="2017-11" db="EMBL/GenBank/DDBJ databases">
        <authorList>
            <person name="Duchaud E."/>
        </authorList>
    </citation>
    <scope>NUCLEOTIDE SEQUENCE [LARGE SCALE GENOMIC DNA]</scope>
    <source>
        <strain evidence="3">Tenacibaculum sp. TNO020</strain>
    </source>
</reference>
<gene>
    <name evidence="2" type="ORF">TNO020_180263</name>
</gene>
<sequence>MPKKGKAKNTVNKAKHTRLMKQKENKVKLAKQQNKERLKALVKKMNEQNQQKEQNESE</sequence>